<evidence type="ECO:0000313" key="1">
    <source>
        <dbReference type="EMBL" id="MBO0357067.1"/>
    </source>
</evidence>
<organism evidence="1 2">
    <name type="scientific">Hymenobacter telluris</name>
    <dbReference type="NCBI Taxonomy" id="2816474"/>
    <lineage>
        <taxon>Bacteria</taxon>
        <taxon>Pseudomonadati</taxon>
        <taxon>Bacteroidota</taxon>
        <taxon>Cytophagia</taxon>
        <taxon>Cytophagales</taxon>
        <taxon>Hymenobacteraceae</taxon>
        <taxon>Hymenobacter</taxon>
    </lineage>
</organism>
<dbReference type="Proteomes" id="UP000664144">
    <property type="component" value="Unassembled WGS sequence"/>
</dbReference>
<comment type="caution">
    <text evidence="1">The sequence shown here is derived from an EMBL/GenBank/DDBJ whole genome shotgun (WGS) entry which is preliminary data.</text>
</comment>
<evidence type="ECO:0000313" key="2">
    <source>
        <dbReference type="Proteomes" id="UP000664144"/>
    </source>
</evidence>
<gene>
    <name evidence="1" type="ORF">J0X19_03840</name>
</gene>
<sequence>MLTSGDTLRGEIENAFWKDAPATVRFRPGPTVRPTPYPARRLQSVYLASGRLLRHELLPVDRYAETRYSFLDYGNVRQQKPDSVLADVLLLGSASLRGASLEETEHYWVQRTGQPHLELSARKYLGMVNGVQSIIDGNDYQSQLLVYFGDCEAVVNLIPTTPFTTEALQHLVHTYNQQCSGQAHTEQVIRSATPQRGTVAVRIGVLGGVRYNSLRFRAADNTNGALDGVNADNFPHPQGGLYVDVVNSGRRLAFHTAVLATTFGRMNPVRLSSGTSQAGSFAWRGTQAFLQFGLRGFLPVGTTYQVVVGGGYELNAFWLQASHLSYPGRQQYFLDRFYGTPLPYLEAGIKHNRLLLALNGRVYMNDTYFYYNGTEDSHYTYQPWSLSLMVGYRLNADSDATPGR</sequence>
<dbReference type="RefSeq" id="WP_206981392.1">
    <property type="nucleotide sequence ID" value="NZ_JAFLQZ010000002.1"/>
</dbReference>
<protein>
    <submittedName>
        <fullName evidence="1">Uncharacterized protein</fullName>
    </submittedName>
</protein>
<dbReference type="EMBL" id="JAFLQZ010000002">
    <property type="protein sequence ID" value="MBO0357067.1"/>
    <property type="molecule type" value="Genomic_DNA"/>
</dbReference>
<dbReference type="AlphaFoldDB" id="A0A939EV55"/>
<proteinExistence type="predicted"/>
<accession>A0A939EV55</accession>
<keyword evidence="2" id="KW-1185">Reference proteome</keyword>
<name>A0A939EV55_9BACT</name>
<reference evidence="1" key="1">
    <citation type="submission" date="2021-03" db="EMBL/GenBank/DDBJ databases">
        <authorList>
            <person name="Kim M.K."/>
        </authorList>
    </citation>
    <scope>NUCLEOTIDE SEQUENCE</scope>
    <source>
        <strain evidence="1">BT186</strain>
    </source>
</reference>